<keyword evidence="2" id="KW-1185">Reference proteome</keyword>
<dbReference type="EMBL" id="CP060696">
    <property type="protein sequence ID" value="QNO18837.1"/>
    <property type="molecule type" value="Genomic_DNA"/>
</dbReference>
<evidence type="ECO:0000313" key="1">
    <source>
        <dbReference type="EMBL" id="QNO18837.1"/>
    </source>
</evidence>
<evidence type="ECO:0000313" key="2">
    <source>
        <dbReference type="Proteomes" id="UP000516046"/>
    </source>
</evidence>
<sequence length="118" mass="13598">MMKVEYVQNLDDEDIKKQCAFGLADIWSKYVAAKDCKDTRTMRWYAKDFQAVSNFLYQTLGWTFRDDSRDGMVWDITGHKEHDLGEIEGYSKMLAELDGAEICPFCGSLLDNPQEPTP</sequence>
<dbReference type="Proteomes" id="UP000516046">
    <property type="component" value="Chromosome"/>
</dbReference>
<gene>
    <name evidence="1" type="ORF">H6X83_04165</name>
</gene>
<organism evidence="1 2">
    <name type="scientific">Caproicibacterium amylolyticum</name>
    <dbReference type="NCBI Taxonomy" id="2766537"/>
    <lineage>
        <taxon>Bacteria</taxon>
        <taxon>Bacillati</taxon>
        <taxon>Bacillota</taxon>
        <taxon>Clostridia</taxon>
        <taxon>Eubacteriales</taxon>
        <taxon>Oscillospiraceae</taxon>
        <taxon>Caproicibacterium</taxon>
    </lineage>
</organism>
<name>A0A7G9WJH5_9FIRM</name>
<dbReference type="RefSeq" id="WP_212507905.1">
    <property type="nucleotide sequence ID" value="NZ_CP060696.1"/>
</dbReference>
<accession>A0A7G9WJH5</accession>
<dbReference type="KEGG" id="caml:H6X83_04165"/>
<protein>
    <submittedName>
        <fullName evidence="1">Uncharacterized protein</fullName>
    </submittedName>
</protein>
<dbReference type="AlphaFoldDB" id="A0A7G9WJH5"/>
<reference evidence="1 2" key="1">
    <citation type="submission" date="2020-08" db="EMBL/GenBank/DDBJ databases">
        <authorList>
            <person name="Ren C."/>
            <person name="Gu Y."/>
            <person name="Xu Y."/>
        </authorList>
    </citation>
    <scope>NUCLEOTIDE SEQUENCE [LARGE SCALE GENOMIC DNA]</scope>
    <source>
        <strain evidence="1 2">LBM18003</strain>
    </source>
</reference>
<proteinExistence type="predicted"/>